<sequence length="386" mass="43095">MTKKILVISSDHTGHGHKSIAESLHEKIGVNTQIDIQVVDGFALGGTALLNIGKSYGPITRYSAQLWNAIWHFSAMNSFLVDKCVEVVIRNNFLALLNEVKPDLILSIHPNFNGSVINILRKENIHIPFGTLIADLVNIYPLWADGRADFILSPTEEAKEKCLEFGVPEEKINVVGFPVRERFHCHSGNRTNGKSTINFLMMSGGEGVGNMSAIAEELLEHFDCTVSIIAGRNEKLKTELESSLNERYGDRAQIHGFVKNIQDLMLAADIAITRGSPNVMFETVATNLPIIITGALPGQEKDNPWFAEKHNLGVYCQNTEHLTSIIEELLDYDGERLTSIMESQRNFINKHAAEDILNFLLSVEKEEFEPVKKKRFAFAFAFASNK</sequence>
<feature type="domain" description="Diacylglycerol glucosyltransferase N-terminal" evidence="6">
    <location>
        <begin position="17"/>
        <end position="179"/>
    </location>
</feature>
<comment type="caution">
    <text evidence="7">The sequence shown here is derived from an EMBL/GenBank/DDBJ whole genome shotgun (WGS) entry which is preliminary data.</text>
</comment>
<reference evidence="7 8" key="1">
    <citation type="submission" date="2022-06" db="EMBL/GenBank/DDBJ databases">
        <authorList>
            <person name="Jeon C.O."/>
        </authorList>
    </citation>
    <scope>NUCLEOTIDE SEQUENCE [LARGE SCALE GENOMIC DNA]</scope>
    <source>
        <strain evidence="7 8">KCTC 13943</strain>
    </source>
</reference>
<gene>
    <name evidence="7" type="ORF">NDK43_09560</name>
</gene>
<organism evidence="7 8">
    <name type="scientific">Neobacillus pocheonensis</name>
    <dbReference type="NCBI Taxonomy" id="363869"/>
    <lineage>
        <taxon>Bacteria</taxon>
        <taxon>Bacillati</taxon>
        <taxon>Bacillota</taxon>
        <taxon>Bacilli</taxon>
        <taxon>Bacillales</taxon>
        <taxon>Bacillaceae</taxon>
        <taxon>Neobacillus</taxon>
    </lineage>
</organism>
<dbReference type="Pfam" id="PF04101">
    <property type="entry name" value="Glyco_tran_28_C"/>
    <property type="match status" value="1"/>
</dbReference>
<dbReference type="InterPro" id="IPR009695">
    <property type="entry name" value="Diacylglyc_glucosyltr_N"/>
</dbReference>
<evidence type="ECO:0000256" key="2">
    <source>
        <dbReference type="ARBA" id="ARBA00006962"/>
    </source>
</evidence>
<dbReference type="EMBL" id="JAMQCR010000001">
    <property type="protein sequence ID" value="MCM2532584.1"/>
    <property type="molecule type" value="Genomic_DNA"/>
</dbReference>
<dbReference type="InterPro" id="IPR050519">
    <property type="entry name" value="Glycosyltransf_28_UgtP"/>
</dbReference>
<protein>
    <submittedName>
        <fullName evidence="7">UDP-N-acetylglucosamine--LPS N-acetylglucosamine transferase</fullName>
    </submittedName>
</protein>
<proteinExistence type="inferred from homology"/>
<feature type="domain" description="Glycosyl transferase family 28 C-terminal" evidence="5">
    <location>
        <begin position="223"/>
        <end position="351"/>
    </location>
</feature>
<comment type="subcellular location">
    <subcellularLocation>
        <location evidence="1">Membrane</location>
    </subcellularLocation>
</comment>
<evidence type="ECO:0000259" key="6">
    <source>
        <dbReference type="Pfam" id="PF06925"/>
    </source>
</evidence>
<dbReference type="Proteomes" id="UP001523262">
    <property type="component" value="Unassembled WGS sequence"/>
</dbReference>
<keyword evidence="3" id="KW-0328">Glycosyltransferase</keyword>
<evidence type="ECO:0000256" key="1">
    <source>
        <dbReference type="ARBA" id="ARBA00004370"/>
    </source>
</evidence>
<evidence type="ECO:0000259" key="5">
    <source>
        <dbReference type="Pfam" id="PF04101"/>
    </source>
</evidence>
<comment type="similarity">
    <text evidence="2">Belongs to the glycosyltransferase 28 family.</text>
</comment>
<dbReference type="Gene3D" id="3.40.50.2000">
    <property type="entry name" value="Glycogen Phosphorylase B"/>
    <property type="match status" value="1"/>
</dbReference>
<evidence type="ECO:0000313" key="7">
    <source>
        <dbReference type="EMBL" id="MCM2532584.1"/>
    </source>
</evidence>
<keyword evidence="4 7" id="KW-0808">Transferase</keyword>
<keyword evidence="8" id="KW-1185">Reference proteome</keyword>
<evidence type="ECO:0000313" key="8">
    <source>
        <dbReference type="Proteomes" id="UP001523262"/>
    </source>
</evidence>
<dbReference type="PANTHER" id="PTHR43025:SF3">
    <property type="entry name" value="MONOGALACTOSYLDIACYLGLYCEROL SYNTHASE 1, CHLOROPLASTIC"/>
    <property type="match status" value="1"/>
</dbReference>
<dbReference type="PANTHER" id="PTHR43025">
    <property type="entry name" value="MONOGALACTOSYLDIACYLGLYCEROL SYNTHASE"/>
    <property type="match status" value="1"/>
</dbReference>
<accession>A0ABT0WAP8</accession>
<dbReference type="SUPFAM" id="SSF53756">
    <property type="entry name" value="UDP-Glycosyltransferase/glycogen phosphorylase"/>
    <property type="match status" value="1"/>
</dbReference>
<name>A0ABT0WAP8_9BACI</name>
<evidence type="ECO:0000256" key="4">
    <source>
        <dbReference type="ARBA" id="ARBA00022679"/>
    </source>
</evidence>
<evidence type="ECO:0000256" key="3">
    <source>
        <dbReference type="ARBA" id="ARBA00022676"/>
    </source>
</evidence>
<dbReference type="InterPro" id="IPR007235">
    <property type="entry name" value="Glyco_trans_28_C"/>
</dbReference>
<dbReference type="Pfam" id="PF06925">
    <property type="entry name" value="MGDG_synth"/>
    <property type="match status" value="1"/>
</dbReference>
<dbReference type="GO" id="GO:0016740">
    <property type="term" value="F:transferase activity"/>
    <property type="evidence" value="ECO:0007669"/>
    <property type="project" value="UniProtKB-KW"/>
</dbReference>